<dbReference type="InterPro" id="IPR050796">
    <property type="entry name" value="SCF_F-box_component"/>
</dbReference>
<dbReference type="Proteomes" id="UP001293593">
    <property type="component" value="Unassembled WGS sequence"/>
</dbReference>
<dbReference type="InterPro" id="IPR001810">
    <property type="entry name" value="F-box_dom"/>
</dbReference>
<dbReference type="InterPro" id="IPR011043">
    <property type="entry name" value="Gal_Oxase/kelch_b-propeller"/>
</dbReference>
<sequence>MDGDFPFLPPEIIRNILKRLPVKSLMRFQCVSRGWRILFKTESFISDHLDHSNHQNPCLLVKDFEIEDDPSNMYCLDSEMQVWEFQNPPWLGYLKQGRILGSSNGLLCVKHDASPHFLLVWNPAIREVRVVPETNIGKDGFYNLIEFGFSPIINDYKIVIGYFPFDHADVSTVQVYSLRSGSWKEKKIRLIDTGGVTSPGVTVNGVMFCWGYKYGEDGFENVIVSFDLAVEEFTVTPAPQLHKHSGFAVYEEKLALVSWMIEDSTHSVIDLWVMEEGVGASGEIWSWTKKYSINPYPCFLSPMTIWRNEIVSFSIGKPESAVVFLNPTTKKTWKFAIGKYGFKEWIFNYAESLVPVGGMISSTNFL</sequence>
<evidence type="ECO:0000313" key="2">
    <source>
        <dbReference type="EMBL" id="KAK4259387.1"/>
    </source>
</evidence>
<dbReference type="CDD" id="cd22157">
    <property type="entry name" value="F-box_AtFBW1-like"/>
    <property type="match status" value="1"/>
</dbReference>
<keyword evidence="3" id="KW-1185">Reference proteome</keyword>
<dbReference type="PANTHER" id="PTHR31672">
    <property type="entry name" value="BNACNNG10540D PROTEIN"/>
    <property type="match status" value="1"/>
</dbReference>
<dbReference type="InterPro" id="IPR013187">
    <property type="entry name" value="F-box-assoc_dom_typ3"/>
</dbReference>
<dbReference type="Pfam" id="PF08268">
    <property type="entry name" value="FBA_3"/>
    <property type="match status" value="1"/>
</dbReference>
<dbReference type="Pfam" id="PF00646">
    <property type="entry name" value="F-box"/>
    <property type="match status" value="1"/>
</dbReference>
<dbReference type="PANTHER" id="PTHR31672:SF10">
    <property type="entry name" value="F-BOX DOMAIN-CONTAINING PROTEIN"/>
    <property type="match status" value="1"/>
</dbReference>
<comment type="caution">
    <text evidence="2">The sequence shown here is derived from an EMBL/GenBank/DDBJ whole genome shotgun (WGS) entry which is preliminary data.</text>
</comment>
<accession>A0AAE1MA29</accession>
<proteinExistence type="predicted"/>
<gene>
    <name evidence="2" type="ORF">QN277_005725</name>
</gene>
<organism evidence="2 3">
    <name type="scientific">Acacia crassicarpa</name>
    <name type="common">northern wattle</name>
    <dbReference type="NCBI Taxonomy" id="499986"/>
    <lineage>
        <taxon>Eukaryota</taxon>
        <taxon>Viridiplantae</taxon>
        <taxon>Streptophyta</taxon>
        <taxon>Embryophyta</taxon>
        <taxon>Tracheophyta</taxon>
        <taxon>Spermatophyta</taxon>
        <taxon>Magnoliopsida</taxon>
        <taxon>eudicotyledons</taxon>
        <taxon>Gunneridae</taxon>
        <taxon>Pentapetalae</taxon>
        <taxon>rosids</taxon>
        <taxon>fabids</taxon>
        <taxon>Fabales</taxon>
        <taxon>Fabaceae</taxon>
        <taxon>Caesalpinioideae</taxon>
        <taxon>mimosoid clade</taxon>
        <taxon>Acacieae</taxon>
        <taxon>Acacia</taxon>
    </lineage>
</organism>
<dbReference type="InterPro" id="IPR017451">
    <property type="entry name" value="F-box-assoc_interact_dom"/>
</dbReference>
<dbReference type="PROSITE" id="PS50181">
    <property type="entry name" value="FBOX"/>
    <property type="match status" value="1"/>
</dbReference>
<dbReference type="NCBIfam" id="TIGR01640">
    <property type="entry name" value="F_box_assoc_1"/>
    <property type="match status" value="1"/>
</dbReference>
<dbReference type="SUPFAM" id="SSF50965">
    <property type="entry name" value="Galactose oxidase, central domain"/>
    <property type="match status" value="1"/>
</dbReference>
<reference evidence="2" key="1">
    <citation type="submission" date="2023-10" db="EMBL/GenBank/DDBJ databases">
        <title>Chromosome-level genome of the transformable northern wattle, Acacia crassicarpa.</title>
        <authorList>
            <person name="Massaro I."/>
            <person name="Sinha N.R."/>
            <person name="Poethig S."/>
            <person name="Leichty A.R."/>
        </authorList>
    </citation>
    <scope>NUCLEOTIDE SEQUENCE</scope>
    <source>
        <strain evidence="2">Acra3RX</strain>
        <tissue evidence="2">Leaf</tissue>
    </source>
</reference>
<dbReference type="EMBL" id="JAWXYG010000011">
    <property type="protein sequence ID" value="KAK4259387.1"/>
    <property type="molecule type" value="Genomic_DNA"/>
</dbReference>
<protein>
    <recommendedName>
        <fullName evidence="1">F-box domain-containing protein</fullName>
    </recommendedName>
</protein>
<dbReference type="SUPFAM" id="SSF81383">
    <property type="entry name" value="F-box domain"/>
    <property type="match status" value="1"/>
</dbReference>
<dbReference type="AlphaFoldDB" id="A0AAE1MA29"/>
<dbReference type="InterPro" id="IPR036047">
    <property type="entry name" value="F-box-like_dom_sf"/>
</dbReference>
<dbReference type="Gene3D" id="1.20.1280.50">
    <property type="match status" value="1"/>
</dbReference>
<name>A0AAE1MA29_9FABA</name>
<dbReference type="SMART" id="SM00256">
    <property type="entry name" value="FBOX"/>
    <property type="match status" value="1"/>
</dbReference>
<evidence type="ECO:0000259" key="1">
    <source>
        <dbReference type="PROSITE" id="PS50181"/>
    </source>
</evidence>
<feature type="domain" description="F-box" evidence="1">
    <location>
        <begin position="2"/>
        <end position="48"/>
    </location>
</feature>
<evidence type="ECO:0000313" key="3">
    <source>
        <dbReference type="Proteomes" id="UP001293593"/>
    </source>
</evidence>